<dbReference type="SUPFAM" id="SSF46785">
    <property type="entry name" value="Winged helix' DNA-binding domain"/>
    <property type="match status" value="1"/>
</dbReference>
<dbReference type="GO" id="GO:0005829">
    <property type="term" value="C:cytosol"/>
    <property type="evidence" value="ECO:0007669"/>
    <property type="project" value="TreeGrafter"/>
</dbReference>
<evidence type="ECO:0000256" key="1">
    <source>
        <dbReference type="ARBA" id="ARBA00023125"/>
    </source>
</evidence>
<dbReference type="Proteomes" id="UP000643701">
    <property type="component" value="Unassembled WGS sequence"/>
</dbReference>
<dbReference type="InterPro" id="IPR036390">
    <property type="entry name" value="WH_DNA-bd_sf"/>
</dbReference>
<comment type="caution">
    <text evidence="2">The sequence shown here is derived from an EMBL/GenBank/DDBJ whole genome shotgun (WGS) entry which is preliminary data.</text>
</comment>
<sequence length="148" mass="16981">MLSKKTKYAINALVYLAKQETNQPVQIASISEAQNIPQKFLESILLDLKKAAVLSSKRGKNGGYYLLKSPEEINLAEVMRLFDGAIAFLPCVTHKYYERCEECKDEEICGIRDIFFEVRNTTVELLKKATLKEIITRENLLNPNYYPE</sequence>
<protein>
    <submittedName>
        <fullName evidence="2">Rrf2 family transcriptional regulator</fullName>
    </submittedName>
</protein>
<dbReference type="NCBIfam" id="TIGR00738">
    <property type="entry name" value="rrf2_super"/>
    <property type="match status" value="1"/>
</dbReference>
<gene>
    <name evidence="2" type="ORF">G7034_01440</name>
</gene>
<evidence type="ECO:0000313" key="3">
    <source>
        <dbReference type="Proteomes" id="UP000643701"/>
    </source>
</evidence>
<keyword evidence="3" id="KW-1185">Reference proteome</keyword>
<dbReference type="InterPro" id="IPR036388">
    <property type="entry name" value="WH-like_DNA-bd_sf"/>
</dbReference>
<dbReference type="AlphaFoldDB" id="A0A967DYZ8"/>
<dbReference type="Pfam" id="PF02082">
    <property type="entry name" value="Rrf2"/>
    <property type="match status" value="1"/>
</dbReference>
<dbReference type="Gene3D" id="1.10.10.10">
    <property type="entry name" value="Winged helix-like DNA-binding domain superfamily/Winged helix DNA-binding domain"/>
    <property type="match status" value="1"/>
</dbReference>
<dbReference type="GO" id="GO:0003677">
    <property type="term" value="F:DNA binding"/>
    <property type="evidence" value="ECO:0007669"/>
    <property type="project" value="UniProtKB-KW"/>
</dbReference>
<dbReference type="PROSITE" id="PS51197">
    <property type="entry name" value="HTH_RRF2_2"/>
    <property type="match status" value="1"/>
</dbReference>
<dbReference type="RefSeq" id="WP_166399182.1">
    <property type="nucleotide sequence ID" value="NZ_JAANAS010000002.1"/>
</dbReference>
<organism evidence="2 3">
    <name type="scientific">Psychroflexus maritimus</name>
    <dbReference type="NCBI Taxonomy" id="2714865"/>
    <lineage>
        <taxon>Bacteria</taxon>
        <taxon>Pseudomonadati</taxon>
        <taxon>Bacteroidota</taxon>
        <taxon>Flavobacteriia</taxon>
        <taxon>Flavobacteriales</taxon>
        <taxon>Flavobacteriaceae</taxon>
        <taxon>Psychroflexus</taxon>
    </lineage>
</organism>
<reference evidence="2" key="1">
    <citation type="submission" date="2020-03" db="EMBL/GenBank/DDBJ databases">
        <title>Psychroflexus Maritimus sp. nov., isolate from marine sediment.</title>
        <authorList>
            <person name="Zhong Y.-L."/>
        </authorList>
    </citation>
    <scope>NUCLEOTIDE SEQUENCE</scope>
    <source>
        <strain evidence="2">C1</strain>
    </source>
</reference>
<proteinExistence type="predicted"/>
<name>A0A967DYZ8_9FLAO</name>
<dbReference type="PANTHER" id="PTHR33221:SF5">
    <property type="entry name" value="HTH-TYPE TRANSCRIPTIONAL REGULATOR ISCR"/>
    <property type="match status" value="1"/>
</dbReference>
<dbReference type="EMBL" id="JAANAS010000002">
    <property type="protein sequence ID" value="NGZ88912.1"/>
    <property type="molecule type" value="Genomic_DNA"/>
</dbReference>
<accession>A0A967DYZ8</accession>
<dbReference type="InterPro" id="IPR000944">
    <property type="entry name" value="Tscrpt_reg_Rrf2"/>
</dbReference>
<dbReference type="PANTHER" id="PTHR33221">
    <property type="entry name" value="WINGED HELIX-TURN-HELIX TRANSCRIPTIONAL REGULATOR, RRF2 FAMILY"/>
    <property type="match status" value="1"/>
</dbReference>
<dbReference type="GO" id="GO:0003700">
    <property type="term" value="F:DNA-binding transcription factor activity"/>
    <property type="evidence" value="ECO:0007669"/>
    <property type="project" value="TreeGrafter"/>
</dbReference>
<keyword evidence="1" id="KW-0238">DNA-binding</keyword>
<evidence type="ECO:0000313" key="2">
    <source>
        <dbReference type="EMBL" id="NGZ88912.1"/>
    </source>
</evidence>